<protein>
    <submittedName>
        <fullName evidence="2">Uncharacterized protein</fullName>
    </submittedName>
</protein>
<dbReference type="Proteomes" id="UP000637578">
    <property type="component" value="Unassembled WGS sequence"/>
</dbReference>
<dbReference type="EMBL" id="BMMK01000040">
    <property type="protein sequence ID" value="GGM77959.1"/>
    <property type="molecule type" value="Genomic_DNA"/>
</dbReference>
<evidence type="ECO:0000313" key="2">
    <source>
        <dbReference type="EMBL" id="GGM77959.1"/>
    </source>
</evidence>
<comment type="caution">
    <text evidence="2">The sequence shown here is derived from an EMBL/GenBank/DDBJ whole genome shotgun (WGS) entry which is preliminary data.</text>
</comment>
<name>A0A8J3CJP8_9PSEU</name>
<feature type="region of interest" description="Disordered" evidence="1">
    <location>
        <begin position="72"/>
        <end position="98"/>
    </location>
</feature>
<reference evidence="2" key="2">
    <citation type="submission" date="2020-09" db="EMBL/GenBank/DDBJ databases">
        <authorList>
            <person name="Sun Q."/>
            <person name="Zhou Y."/>
        </authorList>
    </citation>
    <scope>NUCLEOTIDE SEQUENCE</scope>
    <source>
        <strain evidence="2">CGMCC 4.5737</strain>
    </source>
</reference>
<dbReference type="AlphaFoldDB" id="A0A8J3CJP8"/>
<evidence type="ECO:0000256" key="1">
    <source>
        <dbReference type="SAM" id="MobiDB-lite"/>
    </source>
</evidence>
<evidence type="ECO:0000313" key="3">
    <source>
        <dbReference type="Proteomes" id="UP000637578"/>
    </source>
</evidence>
<organism evidence="2 3">
    <name type="scientific">Longimycelium tulufanense</name>
    <dbReference type="NCBI Taxonomy" id="907463"/>
    <lineage>
        <taxon>Bacteria</taxon>
        <taxon>Bacillati</taxon>
        <taxon>Actinomycetota</taxon>
        <taxon>Actinomycetes</taxon>
        <taxon>Pseudonocardiales</taxon>
        <taxon>Pseudonocardiaceae</taxon>
        <taxon>Longimycelium</taxon>
    </lineage>
</organism>
<sequence>MLISADDKRRLLELTMVADQLVDFIARGDFGLSPEARELLVDVYADMALTAAKARAVIAEAETVEERIAHLDWEPEQWTRPGSRRGPDEPGTDESATV</sequence>
<proteinExistence type="predicted"/>
<keyword evidence="3" id="KW-1185">Reference proteome</keyword>
<gene>
    <name evidence="2" type="ORF">GCM10012275_55750</name>
</gene>
<accession>A0A8J3CJP8</accession>
<reference evidence="2" key="1">
    <citation type="journal article" date="2014" name="Int. J. Syst. Evol. Microbiol.">
        <title>Complete genome sequence of Corynebacterium casei LMG S-19264T (=DSM 44701T), isolated from a smear-ripened cheese.</title>
        <authorList>
            <consortium name="US DOE Joint Genome Institute (JGI-PGF)"/>
            <person name="Walter F."/>
            <person name="Albersmeier A."/>
            <person name="Kalinowski J."/>
            <person name="Ruckert C."/>
        </authorList>
    </citation>
    <scope>NUCLEOTIDE SEQUENCE</scope>
    <source>
        <strain evidence="2">CGMCC 4.5737</strain>
    </source>
</reference>
<dbReference type="RefSeq" id="WP_189061404.1">
    <property type="nucleotide sequence ID" value="NZ_BMMK01000040.1"/>
</dbReference>